<feature type="compositionally biased region" description="Low complexity" evidence="1">
    <location>
        <begin position="298"/>
        <end position="322"/>
    </location>
</feature>
<evidence type="ECO:0000313" key="3">
    <source>
        <dbReference type="EMBL" id="KAJ9142758.1"/>
    </source>
</evidence>
<dbReference type="EMBL" id="JANBVO010000021">
    <property type="protein sequence ID" value="KAJ9142758.1"/>
    <property type="molecule type" value="Genomic_DNA"/>
</dbReference>
<evidence type="ECO:0000259" key="2">
    <source>
        <dbReference type="Pfam" id="PF12146"/>
    </source>
</evidence>
<sequence>MVKEVEGSFKVPGASLYTKTWLPDGATKAKLVFIHGFSDHINRYSEFFTHLATNGIAVYGFDQRGWGRSVARPADKGLTGPTSQVMADVAAFVKEALAAAPAEAPLFVMGHSMGGGEVLTLASTSPGYRADEGLVSRVRGWLLESPFVGFTPEEAPSALKVFVGRLAGRFLPRFHLVHVIPPEHMSRDAGVVRSIREDPLMHNTGTLEGLAGLLDRTGDLAEGRARLNPAVRSVWVAHGDDDRAISHDASRRWYERETEGVRDRTFKTYGGWYHELHAEPGKEEFFGDVTGWILARSEPAPEGEAATEAPQNAAPENAAAEVGGSGQAEGEEGGRPEAKL</sequence>
<proteinExistence type="predicted"/>
<feature type="domain" description="Serine aminopeptidase S33" evidence="2">
    <location>
        <begin position="26"/>
        <end position="280"/>
    </location>
</feature>
<dbReference type="GO" id="GO:0016787">
    <property type="term" value="F:hydrolase activity"/>
    <property type="evidence" value="ECO:0007669"/>
    <property type="project" value="UniProtKB-KW"/>
</dbReference>
<evidence type="ECO:0000256" key="1">
    <source>
        <dbReference type="SAM" id="MobiDB-lite"/>
    </source>
</evidence>
<dbReference type="InterPro" id="IPR051044">
    <property type="entry name" value="MAG_DAG_Lipase"/>
</dbReference>
<evidence type="ECO:0000313" key="4">
    <source>
        <dbReference type="Proteomes" id="UP001174694"/>
    </source>
</evidence>
<dbReference type="Gene3D" id="3.40.50.1820">
    <property type="entry name" value="alpha/beta hydrolase"/>
    <property type="match status" value="1"/>
</dbReference>
<dbReference type="InterPro" id="IPR029058">
    <property type="entry name" value="AB_hydrolase_fold"/>
</dbReference>
<reference evidence="3" key="1">
    <citation type="submission" date="2022-07" db="EMBL/GenBank/DDBJ databases">
        <title>Fungi with potential for degradation of polypropylene.</title>
        <authorList>
            <person name="Gostincar C."/>
        </authorList>
    </citation>
    <scope>NUCLEOTIDE SEQUENCE</scope>
    <source>
        <strain evidence="3">EXF-13308</strain>
    </source>
</reference>
<dbReference type="AlphaFoldDB" id="A0AA38RP49"/>
<organism evidence="3 4">
    <name type="scientific">Pleurostoma richardsiae</name>
    <dbReference type="NCBI Taxonomy" id="41990"/>
    <lineage>
        <taxon>Eukaryota</taxon>
        <taxon>Fungi</taxon>
        <taxon>Dikarya</taxon>
        <taxon>Ascomycota</taxon>
        <taxon>Pezizomycotina</taxon>
        <taxon>Sordariomycetes</taxon>
        <taxon>Sordariomycetidae</taxon>
        <taxon>Calosphaeriales</taxon>
        <taxon>Pleurostomataceae</taxon>
        <taxon>Pleurostoma</taxon>
    </lineage>
</organism>
<dbReference type="Pfam" id="PF12146">
    <property type="entry name" value="Hydrolase_4"/>
    <property type="match status" value="1"/>
</dbReference>
<dbReference type="SUPFAM" id="SSF53474">
    <property type="entry name" value="alpha/beta-Hydrolases"/>
    <property type="match status" value="1"/>
</dbReference>
<accession>A0AA38RP49</accession>
<dbReference type="InterPro" id="IPR022742">
    <property type="entry name" value="Hydrolase_4"/>
</dbReference>
<dbReference type="FunFam" id="3.40.50.1820:FF:000255">
    <property type="entry name" value="Alpha/beta hydrolase, putative"/>
    <property type="match status" value="1"/>
</dbReference>
<dbReference type="PANTHER" id="PTHR11614">
    <property type="entry name" value="PHOSPHOLIPASE-RELATED"/>
    <property type="match status" value="1"/>
</dbReference>
<keyword evidence="4" id="KW-1185">Reference proteome</keyword>
<gene>
    <name evidence="3" type="ORF">NKR23_g7106</name>
</gene>
<name>A0AA38RP49_9PEZI</name>
<feature type="region of interest" description="Disordered" evidence="1">
    <location>
        <begin position="296"/>
        <end position="340"/>
    </location>
</feature>
<keyword evidence="3" id="KW-0378">Hydrolase</keyword>
<protein>
    <submittedName>
        <fullName evidence="3">Alpha/Beta hydrolase protein</fullName>
    </submittedName>
</protein>
<comment type="caution">
    <text evidence="3">The sequence shown here is derived from an EMBL/GenBank/DDBJ whole genome shotgun (WGS) entry which is preliminary data.</text>
</comment>
<dbReference type="Proteomes" id="UP001174694">
    <property type="component" value="Unassembled WGS sequence"/>
</dbReference>